<proteinExistence type="inferred from homology"/>
<name>A0A2T5G6M2_HYDSH</name>
<comment type="similarity">
    <text evidence="1">Belongs to the GSP E family.</text>
</comment>
<dbReference type="PANTHER" id="PTHR30258">
    <property type="entry name" value="TYPE II SECRETION SYSTEM PROTEIN GSPE-RELATED"/>
    <property type="match status" value="1"/>
</dbReference>
<dbReference type="AlphaFoldDB" id="A0A2T5G6M2"/>
<accession>A0A2T5G6M2</accession>
<feature type="domain" description="Bacterial type II secretion system protein E" evidence="5">
    <location>
        <begin position="206"/>
        <end position="220"/>
    </location>
</feature>
<evidence type="ECO:0000256" key="2">
    <source>
        <dbReference type="ARBA" id="ARBA00022741"/>
    </source>
</evidence>
<dbReference type="PANTHER" id="PTHR30258:SF2">
    <property type="entry name" value="COMG OPERON PROTEIN 1"/>
    <property type="match status" value="1"/>
</dbReference>
<dbReference type="EMBL" id="PEBV01000036">
    <property type="protein sequence ID" value="PTQ51846.1"/>
    <property type="molecule type" value="Genomic_DNA"/>
</dbReference>
<dbReference type="GO" id="GO:0005886">
    <property type="term" value="C:plasma membrane"/>
    <property type="evidence" value="ECO:0007669"/>
    <property type="project" value="TreeGrafter"/>
</dbReference>
<comment type="caution">
    <text evidence="6">The sequence shown here is derived from an EMBL/GenBank/DDBJ whole genome shotgun (WGS) entry which is preliminary data.</text>
</comment>
<feature type="compositionally biased region" description="Low complexity" evidence="4">
    <location>
        <begin position="434"/>
        <end position="452"/>
    </location>
</feature>
<organism evidence="6 7">
    <name type="scientific">Hydrogenibacillus schlegelii</name>
    <name type="common">Bacillus schlegelii</name>
    <dbReference type="NCBI Taxonomy" id="1484"/>
    <lineage>
        <taxon>Bacteria</taxon>
        <taxon>Bacillati</taxon>
        <taxon>Bacillota</taxon>
        <taxon>Bacilli</taxon>
        <taxon>Bacillales</taxon>
        <taxon>Bacillales Family X. Incertae Sedis</taxon>
        <taxon>Hydrogenibacillus</taxon>
    </lineage>
</organism>
<dbReference type="Gene3D" id="3.30.450.90">
    <property type="match status" value="1"/>
</dbReference>
<protein>
    <submittedName>
        <fullName evidence="6">General secretion pathway protein E</fullName>
    </submittedName>
</protein>
<dbReference type="Proteomes" id="UP000244180">
    <property type="component" value="Unassembled WGS sequence"/>
</dbReference>
<feature type="region of interest" description="Disordered" evidence="4">
    <location>
        <begin position="419"/>
        <end position="452"/>
    </location>
</feature>
<dbReference type="Gene3D" id="3.40.50.300">
    <property type="entry name" value="P-loop containing nucleotide triphosphate hydrolases"/>
    <property type="match status" value="1"/>
</dbReference>
<evidence type="ECO:0000259" key="5">
    <source>
        <dbReference type="PROSITE" id="PS00662"/>
    </source>
</evidence>
<dbReference type="PROSITE" id="PS00662">
    <property type="entry name" value="T2SP_E"/>
    <property type="match status" value="1"/>
</dbReference>
<evidence type="ECO:0000256" key="1">
    <source>
        <dbReference type="ARBA" id="ARBA00006611"/>
    </source>
</evidence>
<evidence type="ECO:0000256" key="4">
    <source>
        <dbReference type="SAM" id="MobiDB-lite"/>
    </source>
</evidence>
<dbReference type="SUPFAM" id="SSF52540">
    <property type="entry name" value="P-loop containing nucleoside triphosphate hydrolases"/>
    <property type="match status" value="1"/>
</dbReference>
<dbReference type="SMART" id="SM00382">
    <property type="entry name" value="AAA"/>
    <property type="match status" value="1"/>
</dbReference>
<dbReference type="InterPro" id="IPR003593">
    <property type="entry name" value="AAA+_ATPase"/>
</dbReference>
<keyword evidence="3" id="KW-0067">ATP-binding</keyword>
<evidence type="ECO:0000256" key="3">
    <source>
        <dbReference type="ARBA" id="ARBA00022840"/>
    </source>
</evidence>
<evidence type="ECO:0000313" key="7">
    <source>
        <dbReference type="Proteomes" id="UP000244180"/>
    </source>
</evidence>
<dbReference type="InterPro" id="IPR027417">
    <property type="entry name" value="P-loop_NTPase"/>
</dbReference>
<dbReference type="GO" id="GO:0005524">
    <property type="term" value="F:ATP binding"/>
    <property type="evidence" value="ECO:0007669"/>
    <property type="project" value="UniProtKB-KW"/>
</dbReference>
<dbReference type="InterPro" id="IPR001482">
    <property type="entry name" value="T2SS/T4SS_dom"/>
</dbReference>
<gene>
    <name evidence="6" type="ORF">HSCHL_1022</name>
</gene>
<dbReference type="RefSeq" id="WP_273000566.1">
    <property type="nucleotide sequence ID" value="NZ_PEBV01000036.1"/>
</dbReference>
<reference evidence="6 7" key="1">
    <citation type="submission" date="2017-08" db="EMBL/GenBank/DDBJ databases">
        <title>Burning lignite coal seam in the remote Altai Mountains harbors a hydrogen-driven thermophilic microbial community.</title>
        <authorList>
            <person name="Kadnikov V.V."/>
            <person name="Mardanov A.V."/>
            <person name="Ivasenko D."/>
            <person name="Beletsky A.V."/>
            <person name="Karnachuk O.V."/>
            <person name="Ravin N.V."/>
        </authorList>
    </citation>
    <scope>NUCLEOTIDE SEQUENCE [LARGE SCALE GENOMIC DNA]</scope>
    <source>
        <strain evidence="6">AL33</strain>
    </source>
</reference>
<feature type="region of interest" description="Disordered" evidence="4">
    <location>
        <begin position="288"/>
        <end position="390"/>
    </location>
</feature>
<sequence>MVQAEGMPEAPWFARAVAARASDLHLEPTADGFRLRMRVLGRLVSLADFGRREGETLLQRLKLLARLNIAERRLPQDGAFDYVGEGGRRYEVRVATLPTVAGEKLTARFLYPEARYRDPTDLGMPPEQAEVVRAWLRSSAGLILVAGPTGSGKTTTLYALVGALDPARSVIYTVEDPVEARLPGVHQIAVADEIGLTFAAGLRAILRHDPDALVIGEIRDRETAEIAVRAALSGTLVLATIHADDAGSAVFRLLELGAEPAWVSRTLLGVIGQRMHFRMCIHCGGTGNASGAARSDTVVADGRTTGPGDGRRRRVGLENESRGNAGMGNEGLRSAGVENGSRGRAGVGGKDSEKAGDGRVGGAGDGAVDRSGAAPSDDGSARFGPSHPGEGCDTCGGLGVVPSPAFELVVPSVGESIGPPFKGPCEPRRGSTGSTGAPVPAGSAAGDAPSAGGVGGVSRPVIALTAVWTGDPGGIGR</sequence>
<dbReference type="CDD" id="cd01129">
    <property type="entry name" value="PulE-GspE-like"/>
    <property type="match status" value="1"/>
</dbReference>
<evidence type="ECO:0000313" key="6">
    <source>
        <dbReference type="EMBL" id="PTQ51846.1"/>
    </source>
</evidence>
<dbReference type="GO" id="GO:0016887">
    <property type="term" value="F:ATP hydrolysis activity"/>
    <property type="evidence" value="ECO:0007669"/>
    <property type="project" value="TreeGrafter"/>
</dbReference>
<keyword evidence="2" id="KW-0547">Nucleotide-binding</keyword>
<dbReference type="Pfam" id="PF00437">
    <property type="entry name" value="T2SSE"/>
    <property type="match status" value="1"/>
</dbReference>